<protein>
    <submittedName>
        <fullName evidence="6">Major capsid protein</fullName>
    </submittedName>
</protein>
<sequence>MANKYNQNVASDTSLHFSQAAFGEVEHSRMTVRSQHLTTFNAGDIVPIYCQEILPDESLSLDVNSVIRQSTLLTPTMGKMTLDLFAFFVPNRVVNQSWKAVQGENYSGSWTANPVELAPLYTGSSAVQVPVGSVADYYGFPTQSAISANVLSQCHDLKFRGYVMIYNEYFRDQNYQPPIPFSTLNVYNDFFRDPSSDSPVLVASNITATTVPDGGVGSGAVVNAILGSGQLNSLSSFGSVYTNWQGRFSALSAPLKANKLHDYFTSVLPSPQRGSPILVSITGSVSHLPVSASTSSHITNGSPLIFDAPSGSSAPYVNIVGSYVSGSSSPRYEVGGVTGSGSSPLNLKLVPSNLWATGELPAGQLGFDISDLRQASAIQQVYETLARGGSRYRSILSSFFGLDVDDPFSDIPVCLGKRRIDLDLFQTAQTSPSETGSTPQGNLAAFGYTSEFGKLFDRHFVEHGYVHVFAVVRHKNVYSSYLGRDNFRRSMLDFYTPPMANISEQPVYRREINPFSSSPDSAFGYQEAWAEYRFEPDRVSGYMRPGINGSLSIWNYADDFDSGLQIADGAWLKSNSQQVLDRTLAVTSAVAPQLKGQFDFVIDKTLPMPTYSVPGMDII</sequence>
<organism evidence="6">
    <name type="scientific">Dipodfec virus UA06Rod_17</name>
    <dbReference type="NCBI Taxonomy" id="2929318"/>
    <lineage>
        <taxon>Viruses</taxon>
        <taxon>Monodnaviria</taxon>
        <taxon>Sangervirae</taxon>
        <taxon>Phixviricota</taxon>
        <taxon>Malgrandaviricetes</taxon>
        <taxon>Petitvirales</taxon>
        <taxon>Microviridae</taxon>
    </lineage>
</organism>
<evidence type="ECO:0000256" key="4">
    <source>
        <dbReference type="ARBA" id="ARBA00022561"/>
    </source>
</evidence>
<dbReference type="GO" id="GO:0005198">
    <property type="term" value="F:structural molecule activity"/>
    <property type="evidence" value="ECO:0007669"/>
    <property type="project" value="InterPro"/>
</dbReference>
<dbReference type="InterPro" id="IPR037002">
    <property type="entry name" value="Microviridae_protein_F_sf"/>
</dbReference>
<dbReference type="Pfam" id="PF02305">
    <property type="entry name" value="Phage_F"/>
    <property type="match status" value="2"/>
</dbReference>
<dbReference type="GO" id="GO:0039615">
    <property type="term" value="C:T=1 icosahedral viral capsid"/>
    <property type="evidence" value="ECO:0007669"/>
    <property type="project" value="UniProtKB-KW"/>
</dbReference>
<keyword evidence="5" id="KW-0946">Virion</keyword>
<accession>A0A976N1Y9</accession>
<evidence type="ECO:0000313" key="6">
    <source>
        <dbReference type="EMBL" id="UPW41394.1"/>
    </source>
</evidence>
<name>A0A976N1Y9_9VIRU</name>
<dbReference type="InterPro" id="IPR003514">
    <property type="entry name" value="Microviridae_protein_F"/>
</dbReference>
<keyword evidence="3" id="KW-1140">T=1 icosahedral capsid protein</keyword>
<dbReference type="SUPFAM" id="SSF88645">
    <property type="entry name" value="ssDNA viruses"/>
    <property type="match status" value="1"/>
</dbReference>
<evidence type="ECO:0000256" key="1">
    <source>
        <dbReference type="ARBA" id="ARBA00004328"/>
    </source>
</evidence>
<evidence type="ECO:0000256" key="5">
    <source>
        <dbReference type="ARBA" id="ARBA00022844"/>
    </source>
</evidence>
<evidence type="ECO:0000256" key="2">
    <source>
        <dbReference type="ARBA" id="ARBA00009963"/>
    </source>
</evidence>
<comment type="subcellular location">
    <subcellularLocation>
        <location evidence="1">Virion</location>
    </subcellularLocation>
</comment>
<dbReference type="EMBL" id="OM869589">
    <property type="protein sequence ID" value="UPW41394.1"/>
    <property type="molecule type" value="Genomic_DNA"/>
</dbReference>
<reference evidence="6" key="1">
    <citation type="submission" date="2022-02" db="EMBL/GenBank/DDBJ databases">
        <title>Towards deciphering the DNA virus diversity associated with rodent species in the families Cricetidae and Heteromyidae.</title>
        <authorList>
            <person name="Lund M."/>
            <person name="Larsen B.B."/>
            <person name="Gryseels S."/>
            <person name="Kraberger S."/>
            <person name="Rowsey D.M."/>
            <person name="Steger L."/>
            <person name="Yule K.M."/>
            <person name="Upham N.S."/>
            <person name="Worobey M."/>
            <person name="Van Doorslaer K."/>
            <person name="Varsani A."/>
        </authorList>
    </citation>
    <scope>NUCLEOTIDE SEQUENCE</scope>
    <source>
        <strain evidence="6">UA06Rod_17</strain>
    </source>
</reference>
<dbReference type="InterPro" id="IPR016184">
    <property type="entry name" value="Capsid/spike_ssDNA_virus"/>
</dbReference>
<keyword evidence="4" id="KW-0167">Capsid protein</keyword>
<evidence type="ECO:0000256" key="3">
    <source>
        <dbReference type="ARBA" id="ARBA00022431"/>
    </source>
</evidence>
<comment type="similarity">
    <text evidence="2">Belongs to the microviridae F protein family.</text>
</comment>
<dbReference type="Gene3D" id="2.60.169.10">
    <property type="entry name" value="Microviridae F protein"/>
    <property type="match status" value="2"/>
</dbReference>
<proteinExistence type="inferred from homology"/>